<comment type="caution">
    <text evidence="1">The sequence shown here is derived from an EMBL/GenBank/DDBJ whole genome shotgun (WGS) entry which is preliminary data.</text>
</comment>
<reference evidence="2" key="1">
    <citation type="journal article" date="2023" name="Nat. Plants">
        <title>Single-cell RNA sequencing provides a high-resolution roadmap for understanding the multicellular compartmentation of specialized metabolism.</title>
        <authorList>
            <person name="Sun S."/>
            <person name="Shen X."/>
            <person name="Li Y."/>
            <person name="Li Y."/>
            <person name="Wang S."/>
            <person name="Li R."/>
            <person name="Zhang H."/>
            <person name="Shen G."/>
            <person name="Guo B."/>
            <person name="Wei J."/>
            <person name="Xu J."/>
            <person name="St-Pierre B."/>
            <person name="Chen S."/>
            <person name="Sun C."/>
        </authorList>
    </citation>
    <scope>NUCLEOTIDE SEQUENCE [LARGE SCALE GENOMIC DNA]</scope>
</reference>
<sequence>MEKIPAASAIEWSIELEKGLRSKKPGKSIKEILKVGSRLEQWSRESKVVFDNGDVEERVLALALFGCLADFSFASDHTLEVKASLFAAGCFSLLNKALKVLHKILLHNLPSFSTSGISDVFSEVLTFTKEMIQCSVLSKQILSALVVDFSRNLLVRAKESTMVFQVISLIMNQISMLVKSEVDVKQIDAEIEQEVTSLFNLVQELAERHSDVGGLLLDKFCIFIVYLGNMFDMRIDRNKEDVAEQESSNFGRESNAKVVLKFSLSVTRL</sequence>
<accession>A0ACC0B1U8</accession>
<gene>
    <name evidence="1" type="ORF">M9H77_16468</name>
</gene>
<name>A0ACC0B1U8_CATRO</name>
<evidence type="ECO:0000313" key="2">
    <source>
        <dbReference type="Proteomes" id="UP001060085"/>
    </source>
</evidence>
<keyword evidence="2" id="KW-1185">Reference proteome</keyword>
<proteinExistence type="predicted"/>
<dbReference type="Proteomes" id="UP001060085">
    <property type="component" value="Linkage Group LG04"/>
</dbReference>
<organism evidence="1 2">
    <name type="scientific">Catharanthus roseus</name>
    <name type="common">Madagascar periwinkle</name>
    <name type="synonym">Vinca rosea</name>
    <dbReference type="NCBI Taxonomy" id="4058"/>
    <lineage>
        <taxon>Eukaryota</taxon>
        <taxon>Viridiplantae</taxon>
        <taxon>Streptophyta</taxon>
        <taxon>Embryophyta</taxon>
        <taxon>Tracheophyta</taxon>
        <taxon>Spermatophyta</taxon>
        <taxon>Magnoliopsida</taxon>
        <taxon>eudicotyledons</taxon>
        <taxon>Gunneridae</taxon>
        <taxon>Pentapetalae</taxon>
        <taxon>asterids</taxon>
        <taxon>lamiids</taxon>
        <taxon>Gentianales</taxon>
        <taxon>Apocynaceae</taxon>
        <taxon>Rauvolfioideae</taxon>
        <taxon>Vinceae</taxon>
        <taxon>Catharanthinae</taxon>
        <taxon>Catharanthus</taxon>
    </lineage>
</organism>
<evidence type="ECO:0000313" key="1">
    <source>
        <dbReference type="EMBL" id="KAI5666615.1"/>
    </source>
</evidence>
<protein>
    <submittedName>
        <fullName evidence="1">Uncharacterized protein</fullName>
    </submittedName>
</protein>
<dbReference type="EMBL" id="CM044704">
    <property type="protein sequence ID" value="KAI5666615.1"/>
    <property type="molecule type" value="Genomic_DNA"/>
</dbReference>